<organism evidence="2 3">
    <name type="scientific">Phycisphaera mikurensis (strain NBRC 102666 / KCTC 22515 / FYK2301M01)</name>
    <dbReference type="NCBI Taxonomy" id="1142394"/>
    <lineage>
        <taxon>Bacteria</taxon>
        <taxon>Pseudomonadati</taxon>
        <taxon>Planctomycetota</taxon>
        <taxon>Phycisphaerae</taxon>
        <taxon>Phycisphaerales</taxon>
        <taxon>Phycisphaeraceae</taxon>
        <taxon>Phycisphaera</taxon>
    </lineage>
</organism>
<dbReference type="Proteomes" id="UP000007881">
    <property type="component" value="Chromosome"/>
</dbReference>
<protein>
    <submittedName>
        <fullName evidence="2">Uncharacterized protein</fullName>
    </submittedName>
</protein>
<evidence type="ECO:0000313" key="3">
    <source>
        <dbReference type="Proteomes" id="UP000007881"/>
    </source>
</evidence>
<keyword evidence="3" id="KW-1185">Reference proteome</keyword>
<feature type="compositionally biased region" description="Basic and acidic residues" evidence="1">
    <location>
        <begin position="37"/>
        <end position="52"/>
    </location>
</feature>
<dbReference type="HOGENOM" id="CLU_2495189_0_0_0"/>
<feature type="region of interest" description="Disordered" evidence="1">
    <location>
        <begin position="30"/>
        <end position="86"/>
    </location>
</feature>
<name>I0ID42_PHYMF</name>
<evidence type="ECO:0000313" key="2">
    <source>
        <dbReference type="EMBL" id="BAM03180.1"/>
    </source>
</evidence>
<dbReference type="KEGG" id="phm:PSMK_10210"/>
<gene>
    <name evidence="2" type="ordered locus">PSMK_10210</name>
</gene>
<proteinExistence type="predicted"/>
<sequence>MFLHVPKVEASSGGLLCSFDRGRSAVNGFRHTLGGDGEPKSARQDDNGDTKRNTVHGVSISDRYPVSRETAPGGGHHSGSGSEILR</sequence>
<evidence type="ECO:0000256" key="1">
    <source>
        <dbReference type="SAM" id="MobiDB-lite"/>
    </source>
</evidence>
<dbReference type="EMBL" id="AP012338">
    <property type="protein sequence ID" value="BAM03180.1"/>
    <property type="molecule type" value="Genomic_DNA"/>
</dbReference>
<accession>I0ID42</accession>
<dbReference type="AlphaFoldDB" id="I0ID42"/>
<reference evidence="2 3" key="1">
    <citation type="submission" date="2012-02" db="EMBL/GenBank/DDBJ databases">
        <title>Complete genome sequence of Phycisphaera mikurensis NBRC 102666.</title>
        <authorList>
            <person name="Ankai A."/>
            <person name="Hosoyama A."/>
            <person name="Terui Y."/>
            <person name="Sekine M."/>
            <person name="Fukai R."/>
            <person name="Kato Y."/>
            <person name="Nakamura S."/>
            <person name="Yamada-Narita S."/>
            <person name="Kawakoshi A."/>
            <person name="Fukunaga Y."/>
            <person name="Yamazaki S."/>
            <person name="Fujita N."/>
        </authorList>
    </citation>
    <scope>NUCLEOTIDE SEQUENCE [LARGE SCALE GENOMIC DNA]</scope>
    <source>
        <strain evidence="3">NBRC 102666 / KCTC 22515 / FYK2301M01</strain>
    </source>
</reference>